<organism evidence="1 2">
    <name type="scientific">Xanthomonas dyei</name>
    <dbReference type="NCBI Taxonomy" id="743699"/>
    <lineage>
        <taxon>Bacteria</taxon>
        <taxon>Pseudomonadati</taxon>
        <taxon>Pseudomonadota</taxon>
        <taxon>Gammaproteobacteria</taxon>
        <taxon>Lysobacterales</taxon>
        <taxon>Lysobacteraceae</taxon>
        <taxon>Xanthomonas</taxon>
    </lineage>
</organism>
<reference evidence="1 2" key="1">
    <citation type="submission" date="2022-08" db="EMBL/GenBank/DDBJ databases">
        <title>Whole genome sequencing-based tracing of a 2022 introduction and outbreak of Xanthomonas hortorum pv. pelargonii.</title>
        <authorList>
            <person name="Iruegas-Bocardo F."/>
            <person name="Weisberg A.K."/>
            <person name="Riutta E.R."/>
            <person name="Kilday K."/>
            <person name="Bonkowski J.C."/>
            <person name="Creswell T."/>
            <person name="Daughtrey M.L."/>
            <person name="Rane K."/>
            <person name="Grunwald N.J."/>
            <person name="Chang J.H."/>
            <person name="Putnam M.L."/>
        </authorList>
    </citation>
    <scope>NUCLEOTIDE SEQUENCE [LARGE SCALE GENOMIC DNA]</scope>
    <source>
        <strain evidence="1 2">22-325</strain>
    </source>
</reference>
<proteinExistence type="predicted"/>
<dbReference type="Proteomes" id="UP001304534">
    <property type="component" value="Chromosome"/>
</dbReference>
<accession>A0ABZ0D9T3</accession>
<keyword evidence="2" id="KW-1185">Reference proteome</keyword>
<sequence>MKYKISDIYDCDLGGEISYDIAICSVTGETRGWVIPDLVSNMSKEVWVFAKKNNNLPYEQDKYGNLIRYPGFTVLRENVIEEAISNFMEGRNEAVRILIDVTCMTRTDMGALFGALLKRPSLKCVPICITVAYVLAEYSEPPLALTFNEDIKPVTPLFAGWPADAISPTSLIVGLGYERGKADGACEYFDSAENWIFVPRSPIENYDKAVRENNQQIIDKASRQGMLIFYDVNRPVETITSLGALVDDQCFHSNPLILPFGPKIFFAMSLIISAVRDQLGVWHATGDSDIPENDHRPSGVVVSFSIDLQPVDYV</sequence>
<gene>
    <name evidence="1" type="ORF">NYR99_03425</name>
</gene>
<dbReference type="EMBL" id="CP103840">
    <property type="protein sequence ID" value="WOB27045.1"/>
    <property type="molecule type" value="Genomic_DNA"/>
</dbReference>
<evidence type="ECO:0000313" key="2">
    <source>
        <dbReference type="Proteomes" id="UP001304534"/>
    </source>
</evidence>
<dbReference type="GeneID" id="95582890"/>
<dbReference type="RefSeq" id="WP_316690194.1">
    <property type="nucleotide sequence ID" value="NZ_CP103837.1"/>
</dbReference>
<evidence type="ECO:0000313" key="1">
    <source>
        <dbReference type="EMBL" id="WOB27045.1"/>
    </source>
</evidence>
<name>A0ABZ0D9T3_9XANT</name>
<protein>
    <submittedName>
        <fullName evidence="1">Uncharacterized protein</fullName>
    </submittedName>
</protein>